<sequence>MALAGGPFHNDCAQMSGQSAACLGNAASELLTVGMSAEAFQQTPITATTRRRVLATRQLNVSEFASSLPTQNNLKISLRLASKKVTSVVLILTLHGLMLRTGEAT</sequence>
<accession>A0A3P7LFQ1</accession>
<protein>
    <submittedName>
        <fullName evidence="1">Uncharacterized protein</fullName>
    </submittedName>
</protein>
<reference evidence="1 2" key="1">
    <citation type="submission" date="2018-11" db="EMBL/GenBank/DDBJ databases">
        <authorList>
            <consortium name="Pathogen Informatics"/>
        </authorList>
    </citation>
    <scope>NUCLEOTIDE SEQUENCE [LARGE SCALE GENOMIC DNA]</scope>
</reference>
<dbReference type="EMBL" id="UYRU01053265">
    <property type="protein sequence ID" value="VDN12180.1"/>
    <property type="molecule type" value="Genomic_DNA"/>
</dbReference>
<proteinExistence type="predicted"/>
<evidence type="ECO:0000313" key="1">
    <source>
        <dbReference type="EMBL" id="VDN12180.1"/>
    </source>
</evidence>
<name>A0A3P7LFQ1_DIBLA</name>
<gene>
    <name evidence="1" type="ORF">DILT_LOCUS8011</name>
</gene>
<dbReference type="AlphaFoldDB" id="A0A3P7LFQ1"/>
<organism evidence="1 2">
    <name type="scientific">Dibothriocephalus latus</name>
    <name type="common">Fish tapeworm</name>
    <name type="synonym">Diphyllobothrium latum</name>
    <dbReference type="NCBI Taxonomy" id="60516"/>
    <lineage>
        <taxon>Eukaryota</taxon>
        <taxon>Metazoa</taxon>
        <taxon>Spiralia</taxon>
        <taxon>Lophotrochozoa</taxon>
        <taxon>Platyhelminthes</taxon>
        <taxon>Cestoda</taxon>
        <taxon>Eucestoda</taxon>
        <taxon>Diphyllobothriidea</taxon>
        <taxon>Diphyllobothriidae</taxon>
        <taxon>Dibothriocephalus</taxon>
    </lineage>
</organism>
<dbReference type="OrthoDB" id="5972258at2759"/>
<dbReference type="Proteomes" id="UP000281553">
    <property type="component" value="Unassembled WGS sequence"/>
</dbReference>
<evidence type="ECO:0000313" key="2">
    <source>
        <dbReference type="Proteomes" id="UP000281553"/>
    </source>
</evidence>
<keyword evidence="2" id="KW-1185">Reference proteome</keyword>